<feature type="compositionally biased region" description="Low complexity" evidence="1">
    <location>
        <begin position="101"/>
        <end position="110"/>
    </location>
</feature>
<name>X1I0J9_9ZZZZ</name>
<accession>X1I0J9</accession>
<reference evidence="2" key="1">
    <citation type="journal article" date="2014" name="Front. Microbiol.">
        <title>High frequency of phylogenetically diverse reductive dehalogenase-homologous genes in deep subseafloor sedimentary metagenomes.</title>
        <authorList>
            <person name="Kawai M."/>
            <person name="Futagami T."/>
            <person name="Toyoda A."/>
            <person name="Takaki Y."/>
            <person name="Nishi S."/>
            <person name="Hori S."/>
            <person name="Arai W."/>
            <person name="Tsubouchi T."/>
            <person name="Morono Y."/>
            <person name="Uchiyama I."/>
            <person name="Ito T."/>
            <person name="Fujiyama A."/>
            <person name="Inagaki F."/>
            <person name="Takami H."/>
        </authorList>
    </citation>
    <scope>NUCLEOTIDE SEQUENCE</scope>
    <source>
        <strain evidence="2">Expedition CK06-06</strain>
    </source>
</reference>
<dbReference type="EMBL" id="BARU01029016">
    <property type="protein sequence ID" value="GAH75931.1"/>
    <property type="molecule type" value="Genomic_DNA"/>
</dbReference>
<gene>
    <name evidence="2" type="ORF">S03H2_46235</name>
</gene>
<protein>
    <submittedName>
        <fullName evidence="2">Uncharacterized protein</fullName>
    </submittedName>
</protein>
<dbReference type="AlphaFoldDB" id="X1I0J9"/>
<evidence type="ECO:0000313" key="2">
    <source>
        <dbReference type="EMBL" id="GAH75931.1"/>
    </source>
</evidence>
<comment type="caution">
    <text evidence="2">The sequence shown here is derived from an EMBL/GenBank/DDBJ whole genome shotgun (WGS) entry which is preliminary data.</text>
</comment>
<evidence type="ECO:0000256" key="1">
    <source>
        <dbReference type="SAM" id="MobiDB-lite"/>
    </source>
</evidence>
<organism evidence="2">
    <name type="scientific">marine sediment metagenome</name>
    <dbReference type="NCBI Taxonomy" id="412755"/>
    <lineage>
        <taxon>unclassified sequences</taxon>
        <taxon>metagenomes</taxon>
        <taxon>ecological metagenomes</taxon>
    </lineage>
</organism>
<feature type="non-terminal residue" evidence="2">
    <location>
        <position position="1"/>
    </location>
</feature>
<feature type="region of interest" description="Disordered" evidence="1">
    <location>
        <begin position="53"/>
        <end position="110"/>
    </location>
</feature>
<proteinExistence type="predicted"/>
<sequence length="110" mass="11853">ESYPSVPLPPERILGPYDGRLNNAGERVEISMPGDVDASGTRYYIRVDRVNYSDGSHPEDCPGGVDRWPTEADGNGEYGESLTRKVPADYGNDPDNWKAASPSPGSSSPP</sequence>